<comment type="subcellular location">
    <subcellularLocation>
        <location evidence="10">Cell membrane</location>
        <topology evidence="10">Multi-pass membrane protein</topology>
    </subcellularLocation>
</comment>
<accession>A0ABS2DKF5</accession>
<evidence type="ECO:0000256" key="7">
    <source>
        <dbReference type="ARBA" id="ARBA00023136"/>
    </source>
</evidence>
<evidence type="ECO:0000313" key="12">
    <source>
        <dbReference type="Proteomes" id="UP001518925"/>
    </source>
</evidence>
<dbReference type="Pfam" id="PF02660">
    <property type="entry name" value="G3P_acyltransf"/>
    <property type="match status" value="1"/>
</dbReference>
<keyword evidence="6 10" id="KW-0443">Lipid metabolism</keyword>
<keyword evidence="4 10" id="KW-0812">Transmembrane</keyword>
<feature type="transmembrane region" description="Helical" evidence="10">
    <location>
        <begin position="110"/>
        <end position="132"/>
    </location>
</feature>
<evidence type="ECO:0000256" key="10">
    <source>
        <dbReference type="HAMAP-Rule" id="MF_01043"/>
    </source>
</evidence>
<dbReference type="SMART" id="SM01207">
    <property type="entry name" value="G3P_acyltransf"/>
    <property type="match status" value="1"/>
</dbReference>
<evidence type="ECO:0000256" key="6">
    <source>
        <dbReference type="ARBA" id="ARBA00023098"/>
    </source>
</evidence>
<evidence type="ECO:0000256" key="2">
    <source>
        <dbReference type="ARBA" id="ARBA00022516"/>
    </source>
</evidence>
<dbReference type="HAMAP" id="MF_01043">
    <property type="entry name" value="PlsY"/>
    <property type="match status" value="1"/>
</dbReference>
<feature type="transmembrane region" description="Helical" evidence="10">
    <location>
        <begin position="79"/>
        <end position="98"/>
    </location>
</feature>
<reference evidence="11 12" key="1">
    <citation type="submission" date="2021-02" db="EMBL/GenBank/DDBJ databases">
        <title>Bacillus sp. RD4P76, an endophyte from a halophyte.</title>
        <authorList>
            <person name="Sun J.-Q."/>
        </authorList>
    </citation>
    <scope>NUCLEOTIDE SEQUENCE [LARGE SCALE GENOMIC DNA]</scope>
    <source>
        <strain evidence="11 12">RD4P76</strain>
    </source>
</reference>
<dbReference type="PANTHER" id="PTHR30309:SF0">
    <property type="entry name" value="GLYCEROL-3-PHOSPHATE ACYLTRANSFERASE-RELATED"/>
    <property type="match status" value="1"/>
</dbReference>
<proteinExistence type="inferred from homology"/>
<keyword evidence="8 10" id="KW-0594">Phospholipid biosynthesis</keyword>
<feature type="transmembrane region" description="Helical" evidence="10">
    <location>
        <begin position="6"/>
        <end position="26"/>
    </location>
</feature>
<protein>
    <recommendedName>
        <fullName evidence="10">Glycerol-3-phosphate acyltransferase</fullName>
    </recommendedName>
    <alternativeName>
        <fullName evidence="10">Acyl-PO4 G3P acyltransferase</fullName>
    </alternativeName>
    <alternativeName>
        <fullName evidence="10">Acyl-phosphate--glycerol-3-phosphate acyltransferase</fullName>
    </alternativeName>
    <alternativeName>
        <fullName evidence="10">G3P acyltransferase</fullName>
        <shortName evidence="10">GPAT</shortName>
        <ecNumber evidence="10">2.3.1.275</ecNumber>
    </alternativeName>
    <alternativeName>
        <fullName evidence="10">Lysophosphatidic acid synthase</fullName>
        <shortName evidence="10">LPA synthase</shortName>
    </alternativeName>
</protein>
<sequence>MLFYIPVLSYLIGSIPFALIVGKVFFSTDVRKHGSGNLGATNSIRILGKRAGAVVMICDILKGIVATLLPILFNVDVNPMYIGFIAVIGHCFPIFAGFKGGKAVATTFGVLVVANPLLLVIALGTFIAAIFLTKFVAIGSISIGFILFVYSLLTQNTADSVFFLFFSLFLLYLHRSNLKNITAGTEPKVNDKNLNKDKVQKK</sequence>
<keyword evidence="12" id="KW-1185">Reference proteome</keyword>
<evidence type="ECO:0000256" key="8">
    <source>
        <dbReference type="ARBA" id="ARBA00023209"/>
    </source>
</evidence>
<comment type="pathway">
    <text evidence="10">Lipid metabolism; phospholipid metabolism.</text>
</comment>
<feature type="transmembrane region" description="Helical" evidence="10">
    <location>
        <begin position="51"/>
        <end position="73"/>
    </location>
</feature>
<keyword evidence="7 10" id="KW-0472">Membrane</keyword>
<comment type="subunit">
    <text evidence="10">Probably interacts with PlsX.</text>
</comment>
<dbReference type="EMBL" id="JAFELM010000036">
    <property type="protein sequence ID" value="MBM6618984.1"/>
    <property type="molecule type" value="Genomic_DNA"/>
</dbReference>
<evidence type="ECO:0000313" key="11">
    <source>
        <dbReference type="EMBL" id="MBM6618984.1"/>
    </source>
</evidence>
<keyword evidence="5 10" id="KW-1133">Transmembrane helix</keyword>
<organism evidence="11 12">
    <name type="scientific">Bacillus suaedaesalsae</name>
    <dbReference type="NCBI Taxonomy" id="2810349"/>
    <lineage>
        <taxon>Bacteria</taxon>
        <taxon>Bacillati</taxon>
        <taxon>Bacillota</taxon>
        <taxon>Bacilli</taxon>
        <taxon>Bacillales</taxon>
        <taxon>Bacillaceae</taxon>
        <taxon>Bacillus</taxon>
    </lineage>
</organism>
<comment type="similarity">
    <text evidence="10">Belongs to the PlsY family.</text>
</comment>
<evidence type="ECO:0000256" key="9">
    <source>
        <dbReference type="ARBA" id="ARBA00023264"/>
    </source>
</evidence>
<dbReference type="EC" id="2.3.1.275" evidence="10"/>
<keyword evidence="9 10" id="KW-1208">Phospholipid metabolism</keyword>
<evidence type="ECO:0000256" key="4">
    <source>
        <dbReference type="ARBA" id="ARBA00022692"/>
    </source>
</evidence>
<dbReference type="Proteomes" id="UP001518925">
    <property type="component" value="Unassembled WGS sequence"/>
</dbReference>
<gene>
    <name evidence="10 11" type="primary">plsY</name>
    <name evidence="11" type="ORF">JR050_15040</name>
</gene>
<dbReference type="NCBIfam" id="TIGR00023">
    <property type="entry name" value="glycerol-3-phosphate 1-O-acyltransferase PlsY"/>
    <property type="match status" value="1"/>
</dbReference>
<keyword evidence="2 10" id="KW-0444">Lipid biosynthesis</keyword>
<evidence type="ECO:0000256" key="3">
    <source>
        <dbReference type="ARBA" id="ARBA00022679"/>
    </source>
</evidence>
<keyword evidence="1 10" id="KW-1003">Cell membrane</keyword>
<keyword evidence="3 10" id="KW-0808">Transferase</keyword>
<dbReference type="InterPro" id="IPR003811">
    <property type="entry name" value="G3P_acylTferase_PlsY"/>
</dbReference>
<comment type="catalytic activity">
    <reaction evidence="10">
        <text>an acyl phosphate + sn-glycerol 3-phosphate = a 1-acyl-sn-glycero-3-phosphate + phosphate</text>
        <dbReference type="Rhea" id="RHEA:34075"/>
        <dbReference type="ChEBI" id="CHEBI:43474"/>
        <dbReference type="ChEBI" id="CHEBI:57597"/>
        <dbReference type="ChEBI" id="CHEBI:57970"/>
        <dbReference type="ChEBI" id="CHEBI:59918"/>
        <dbReference type="EC" id="2.3.1.275"/>
    </reaction>
</comment>
<evidence type="ECO:0000256" key="5">
    <source>
        <dbReference type="ARBA" id="ARBA00022989"/>
    </source>
</evidence>
<dbReference type="RefSeq" id="WP_204204337.1">
    <property type="nucleotide sequence ID" value="NZ_JAFELM010000036.1"/>
</dbReference>
<dbReference type="GO" id="GO:0004366">
    <property type="term" value="F:glycerol-3-phosphate O-acyltransferase activity"/>
    <property type="evidence" value="ECO:0007669"/>
    <property type="project" value="UniProtKB-EC"/>
</dbReference>
<comment type="function">
    <text evidence="10">Catalyzes the transfer of an acyl group from acyl-phosphate (acyl-PO(4)) to glycerol-3-phosphate (G3P) to form lysophosphatidic acid (LPA). This enzyme utilizes acyl-phosphate as fatty acyl donor, but not acyl-CoA or acyl-ACP.</text>
</comment>
<evidence type="ECO:0000256" key="1">
    <source>
        <dbReference type="ARBA" id="ARBA00022475"/>
    </source>
</evidence>
<keyword evidence="11" id="KW-0012">Acyltransferase</keyword>
<comment type="caution">
    <text evidence="11">The sequence shown here is derived from an EMBL/GenBank/DDBJ whole genome shotgun (WGS) entry which is preliminary data.</text>
</comment>
<name>A0ABS2DKF5_9BACI</name>
<dbReference type="PANTHER" id="PTHR30309">
    <property type="entry name" value="INNER MEMBRANE PROTEIN YGIH"/>
    <property type="match status" value="1"/>
</dbReference>
<feature type="transmembrane region" description="Helical" evidence="10">
    <location>
        <begin position="138"/>
        <end position="171"/>
    </location>
</feature>